<comment type="similarity">
    <text evidence="1">Belongs to the peptidase A1 family.</text>
</comment>
<feature type="compositionally biased region" description="Polar residues" evidence="2">
    <location>
        <begin position="324"/>
        <end position="342"/>
    </location>
</feature>
<dbReference type="PANTHER" id="PTHR47966">
    <property type="entry name" value="BETA-SITE APP-CLEAVING ENZYME, ISOFORM A-RELATED"/>
    <property type="match status" value="1"/>
</dbReference>
<evidence type="ECO:0000259" key="3">
    <source>
        <dbReference type="PROSITE" id="PS51767"/>
    </source>
</evidence>
<dbReference type="Pfam" id="PF00026">
    <property type="entry name" value="Asp"/>
    <property type="match status" value="1"/>
</dbReference>
<dbReference type="PRINTS" id="PR00792">
    <property type="entry name" value="PEPSIN"/>
</dbReference>
<evidence type="ECO:0000313" key="4">
    <source>
        <dbReference type="EMBL" id="WFD48897.1"/>
    </source>
</evidence>
<dbReference type="InterPro" id="IPR001461">
    <property type="entry name" value="Aspartic_peptidase_A1"/>
</dbReference>
<feature type="region of interest" description="Disordered" evidence="2">
    <location>
        <begin position="275"/>
        <end position="344"/>
    </location>
</feature>
<accession>A0ABY8ETL4</accession>
<proteinExistence type="inferred from homology"/>
<dbReference type="InterPro" id="IPR034164">
    <property type="entry name" value="Pepsin-like_dom"/>
</dbReference>
<dbReference type="Proteomes" id="UP000818624">
    <property type="component" value="Chromosome 3"/>
</dbReference>
<dbReference type="PROSITE" id="PS51767">
    <property type="entry name" value="PEPTIDASE_A1"/>
    <property type="match status" value="1"/>
</dbReference>
<dbReference type="Gene3D" id="2.40.70.10">
    <property type="entry name" value="Acid Proteases"/>
    <property type="match status" value="2"/>
</dbReference>
<dbReference type="SUPFAM" id="SSF50630">
    <property type="entry name" value="Acid proteases"/>
    <property type="match status" value="1"/>
</dbReference>
<feature type="compositionally biased region" description="Low complexity" evidence="2">
    <location>
        <begin position="275"/>
        <end position="293"/>
    </location>
</feature>
<reference evidence="4 5" key="1">
    <citation type="journal article" date="2020" name="Elife">
        <title>Loss of centromere function drives karyotype evolution in closely related Malassezia species.</title>
        <authorList>
            <person name="Sankaranarayanan S.R."/>
            <person name="Ianiri G."/>
            <person name="Coelho M.A."/>
            <person name="Reza M.H."/>
            <person name="Thimmappa B.C."/>
            <person name="Ganguly P."/>
            <person name="Vadnala R.N."/>
            <person name="Sun S."/>
            <person name="Siddharthan R."/>
            <person name="Tellgren-Roth C."/>
            <person name="Dawson T.L."/>
            <person name="Heitman J."/>
            <person name="Sanyal K."/>
        </authorList>
    </citation>
    <scope>NUCLEOTIDE SEQUENCE [LARGE SCALE GENOMIC DNA]</scope>
    <source>
        <strain evidence="4">CBS14141</strain>
    </source>
</reference>
<name>A0ABY8ETL4_MALFU</name>
<feature type="domain" description="Peptidase A1" evidence="3">
    <location>
        <begin position="1"/>
        <end position="265"/>
    </location>
</feature>
<keyword evidence="5" id="KW-1185">Reference proteome</keyword>
<dbReference type="PANTHER" id="PTHR47966:SF57">
    <property type="entry name" value="PEPTIDASE A1 DOMAIN-CONTAINING PROTEIN"/>
    <property type="match status" value="1"/>
</dbReference>
<gene>
    <name evidence="4" type="ORF">GLX27_003570</name>
</gene>
<dbReference type="GO" id="GO:0004190">
    <property type="term" value="F:aspartic-type endopeptidase activity"/>
    <property type="evidence" value="ECO:0007669"/>
    <property type="project" value="UniProtKB-EC"/>
</dbReference>
<sequence length="368" mass="38635">MAADNVSLANYKVAGLNFCVVPGTRNDTSLTSGIMGLAFESLSDNHVTPFWQVVAAEGKVQDPVFSFELKVNTNQSQANEMVPGGVFTLGTLDSQQYSGEITWMDLDSRYGSKGKGFWGIKMDALSLDGSDVPLGSNNLVLVDTGTSLIGAPPAVAKAFHEQIPNSTLASSAEGEKRDDDFATYYVFPCSEQFEVAFTFGGRAFTLNQDQLNIGSFNKTTSTCVSGFASVVYPTDNQTNAWILGDVFLSEVFSVFSWEPQRVGFASLPKNGPKTLALSSTQSHSATSGATTANGGNGSMSESGPRSLPTPALAEVPSGMGKLSVPSSLPSGTSTASGSQNDAPHQMGRVPIVQATLLAMALIAYALVC</sequence>
<dbReference type="EMBL" id="CP046236">
    <property type="protein sequence ID" value="WFD48897.1"/>
    <property type="molecule type" value="Genomic_DNA"/>
</dbReference>
<keyword evidence="4" id="KW-0378">Hydrolase</keyword>
<organism evidence="4 5">
    <name type="scientific">Malassezia furfur</name>
    <name type="common">Pityriasis versicolor infection agent</name>
    <name type="synonym">Pityrosporum furfur</name>
    <dbReference type="NCBI Taxonomy" id="55194"/>
    <lineage>
        <taxon>Eukaryota</taxon>
        <taxon>Fungi</taxon>
        <taxon>Dikarya</taxon>
        <taxon>Basidiomycota</taxon>
        <taxon>Ustilaginomycotina</taxon>
        <taxon>Malasseziomycetes</taxon>
        <taxon>Malasseziales</taxon>
        <taxon>Malasseziaceae</taxon>
        <taxon>Malassezia</taxon>
    </lineage>
</organism>
<dbReference type="InterPro" id="IPR033121">
    <property type="entry name" value="PEPTIDASE_A1"/>
</dbReference>
<evidence type="ECO:0000313" key="5">
    <source>
        <dbReference type="Proteomes" id="UP000818624"/>
    </source>
</evidence>
<dbReference type="CDD" id="cd05471">
    <property type="entry name" value="pepsin_like"/>
    <property type="match status" value="1"/>
</dbReference>
<dbReference type="EC" id="3.4.23.5" evidence="4"/>
<evidence type="ECO:0000256" key="2">
    <source>
        <dbReference type="SAM" id="MobiDB-lite"/>
    </source>
</evidence>
<dbReference type="InterPro" id="IPR021109">
    <property type="entry name" value="Peptidase_aspartic_dom_sf"/>
</dbReference>
<evidence type="ECO:0000256" key="1">
    <source>
        <dbReference type="ARBA" id="ARBA00007447"/>
    </source>
</evidence>
<protein>
    <submittedName>
        <fullName evidence="4">Cathepsin D</fullName>
        <ecNumber evidence="4">3.4.23.5</ecNumber>
    </submittedName>
</protein>